<dbReference type="RefSeq" id="WP_006913000.1">
    <property type="nucleotide sequence ID" value="NZ_AFNV02000040.1"/>
</dbReference>
<dbReference type="InterPro" id="IPR002201">
    <property type="entry name" value="Glyco_trans_9"/>
</dbReference>
<evidence type="ECO:0000256" key="5">
    <source>
        <dbReference type="ARBA" id="ARBA00047503"/>
    </source>
</evidence>
<evidence type="ECO:0000313" key="8">
    <source>
        <dbReference type="Proteomes" id="UP000006242"/>
    </source>
</evidence>
<dbReference type="GO" id="GO:0009244">
    <property type="term" value="P:lipopolysaccharide core region biosynthetic process"/>
    <property type="evidence" value="ECO:0007669"/>
    <property type="project" value="TreeGrafter"/>
</dbReference>
<comment type="catalytic activity">
    <reaction evidence="5">
        <text>an L-alpha-D-Hep-(1-&gt;5)-[alpha-Kdo-(2-&gt;4)]-alpha-Kdo-(2-&gt;6)-lipid A + ADP-L-glycero-beta-D-manno-heptose = an L-alpha-D-Hep-(1-&gt;3)-L-alpha-D-Hep-(1-&gt;5)-[alpha-Kdo-(2-&gt;4)]-alpha-Kdo-(2-&gt;6)-lipid A + ADP + H(+)</text>
        <dbReference type="Rhea" id="RHEA:74071"/>
        <dbReference type="ChEBI" id="CHEBI:15378"/>
        <dbReference type="ChEBI" id="CHEBI:61506"/>
        <dbReference type="ChEBI" id="CHEBI:193068"/>
        <dbReference type="ChEBI" id="CHEBI:193069"/>
        <dbReference type="ChEBI" id="CHEBI:456216"/>
        <dbReference type="EC" id="2.4.99.24"/>
    </reaction>
</comment>
<dbReference type="InterPro" id="IPR011910">
    <property type="entry name" value="RfaF"/>
</dbReference>
<evidence type="ECO:0000256" key="4">
    <source>
        <dbReference type="ARBA" id="ARBA00044042"/>
    </source>
</evidence>
<protein>
    <recommendedName>
        <fullName evidence="4">lipopolysaccharide heptosyltransferase II</fullName>
        <ecNumber evidence="4">2.4.99.24</ecNumber>
    </recommendedName>
</protein>
<dbReference type="Gene3D" id="3.40.50.2000">
    <property type="entry name" value="Glycogen Phosphorylase B"/>
    <property type="match status" value="2"/>
</dbReference>
<reference evidence="7 8" key="2">
    <citation type="journal article" date="2013" name="PLoS ONE">
        <title>INDIGO - INtegrated Data Warehouse of MIcrobial GenOmes with Examples from the Red Sea Extremophiles.</title>
        <authorList>
            <person name="Alam I."/>
            <person name="Antunes A."/>
            <person name="Kamau A.A."/>
            <person name="Ba Alawi W."/>
            <person name="Kalkatawi M."/>
            <person name="Stingl U."/>
            <person name="Bajic V.B."/>
        </authorList>
    </citation>
    <scope>NUCLEOTIDE SEQUENCE [LARGE SCALE GENOMIC DNA]</scope>
    <source>
        <strain evidence="7 8">E1L3A</strain>
    </source>
</reference>
<dbReference type="GO" id="GO:0008713">
    <property type="term" value="F:ADP-heptose-lipopolysaccharide heptosyltransferase activity"/>
    <property type="evidence" value="ECO:0007669"/>
    <property type="project" value="UniProtKB-EC"/>
</dbReference>
<dbReference type="STRING" id="1033802.SSPSH_003760"/>
<dbReference type="EC" id="2.4.99.24" evidence="4"/>
<dbReference type="GO" id="GO:0005829">
    <property type="term" value="C:cytosol"/>
    <property type="evidence" value="ECO:0007669"/>
    <property type="project" value="TreeGrafter"/>
</dbReference>
<dbReference type="NCBIfam" id="TIGR02195">
    <property type="entry name" value="heptsyl_trn_II"/>
    <property type="match status" value="1"/>
</dbReference>
<proteinExistence type="inferred from homology"/>
<keyword evidence="8" id="KW-1185">Reference proteome</keyword>
<dbReference type="SUPFAM" id="SSF53756">
    <property type="entry name" value="UDP-Glycosyltransferase/glycogen phosphorylase"/>
    <property type="match status" value="1"/>
</dbReference>
<dbReference type="eggNOG" id="COG0859">
    <property type="taxonomic scope" value="Bacteria"/>
</dbReference>
<evidence type="ECO:0000256" key="2">
    <source>
        <dbReference type="ARBA" id="ARBA00022679"/>
    </source>
</evidence>
<feature type="region of interest" description="Disordered" evidence="6">
    <location>
        <begin position="351"/>
        <end position="373"/>
    </location>
</feature>
<accession>U2EG88</accession>
<reference evidence="7 8" key="1">
    <citation type="journal article" date="2011" name="J. Bacteriol.">
        <title>Genome sequence of Salinisphaera shabanensis, a gammaproteobacterium from the harsh, variable environment of the brine-seawater interface of the Shaban Deep in the Red Sea.</title>
        <authorList>
            <person name="Antunes A."/>
            <person name="Alam I."/>
            <person name="Bajic V.B."/>
            <person name="Stingl U."/>
        </authorList>
    </citation>
    <scope>NUCLEOTIDE SEQUENCE [LARGE SCALE GENOMIC DNA]</scope>
    <source>
        <strain evidence="7 8">E1L3A</strain>
    </source>
</reference>
<name>U2EG88_9GAMM</name>
<organism evidence="7 8">
    <name type="scientific">Salinisphaera shabanensis E1L3A</name>
    <dbReference type="NCBI Taxonomy" id="1033802"/>
    <lineage>
        <taxon>Bacteria</taxon>
        <taxon>Pseudomonadati</taxon>
        <taxon>Pseudomonadota</taxon>
        <taxon>Gammaproteobacteria</taxon>
        <taxon>Salinisphaerales</taxon>
        <taxon>Salinisphaeraceae</taxon>
        <taxon>Salinisphaera</taxon>
    </lineage>
</organism>
<evidence type="ECO:0000256" key="6">
    <source>
        <dbReference type="SAM" id="MobiDB-lite"/>
    </source>
</evidence>
<dbReference type="PANTHER" id="PTHR30160">
    <property type="entry name" value="TETRAACYLDISACCHARIDE 4'-KINASE-RELATED"/>
    <property type="match status" value="1"/>
</dbReference>
<keyword evidence="2 7" id="KW-0808">Transferase</keyword>
<dbReference type="EMBL" id="AFNV02000040">
    <property type="protein sequence ID" value="ERJ17437.1"/>
    <property type="molecule type" value="Genomic_DNA"/>
</dbReference>
<gene>
    <name evidence="7" type="primary">waaF</name>
    <name evidence="7" type="ORF">SSPSH_003760</name>
</gene>
<sequence length="373" mass="40591">MTETDHDQRRVLVIGPSWIGDMVMAQSLFMLLRARWPSAVIDVLAPSITANLLERMPEVDNAVRMEIGHREVALGKRRQTAHALADRGYDQAIVLQRSIKAAIVPWLAGIPQRTGYLGEMRYGLINDVRQLDQSRYPRKVEHYALLGVAADGDPLPELKHPELRVDESRRAALIDEFDLDTRRPAIGFAPGAAYGGAKQWPATHFARLAAELDRRGIATWIFGSAADRQLAADLTAAAPNHGVNLCERTSLVDIADIASLTDAFVGNDTGVMHLAAAAAPRVLAIYGSTHPDYAPPLAPAEARFWLDLACAPCRERQCPLGHNACMRDIPVADVLRACLDPDARDIASLHHASGTAHAPGDRCAASLEPEQLS</sequence>
<dbReference type="AlphaFoldDB" id="U2EG88"/>
<comment type="similarity">
    <text evidence="3">Belongs to the glycosyltransferase 9 family.</text>
</comment>
<evidence type="ECO:0000256" key="3">
    <source>
        <dbReference type="ARBA" id="ARBA00043995"/>
    </source>
</evidence>
<dbReference type="Pfam" id="PF01075">
    <property type="entry name" value="Glyco_transf_9"/>
    <property type="match status" value="1"/>
</dbReference>
<keyword evidence="1 7" id="KW-0328">Glycosyltransferase</keyword>
<dbReference type="PANTHER" id="PTHR30160:SF7">
    <property type="entry name" value="ADP-HEPTOSE--LPS HEPTOSYLTRANSFERASE 2"/>
    <property type="match status" value="1"/>
</dbReference>
<evidence type="ECO:0000256" key="1">
    <source>
        <dbReference type="ARBA" id="ARBA00022676"/>
    </source>
</evidence>
<comment type="caution">
    <text evidence="7">The sequence shown here is derived from an EMBL/GenBank/DDBJ whole genome shotgun (WGS) entry which is preliminary data.</text>
</comment>
<dbReference type="InterPro" id="IPR051199">
    <property type="entry name" value="LPS_LOS_Heptosyltrfase"/>
</dbReference>
<dbReference type="Proteomes" id="UP000006242">
    <property type="component" value="Unassembled WGS sequence"/>
</dbReference>
<evidence type="ECO:0000313" key="7">
    <source>
        <dbReference type="EMBL" id="ERJ17437.1"/>
    </source>
</evidence>
<dbReference type="CDD" id="cd03789">
    <property type="entry name" value="GT9_LPS_heptosyltransferase"/>
    <property type="match status" value="1"/>
</dbReference>